<dbReference type="RefSeq" id="WP_068462637.1">
    <property type="nucleotide sequence ID" value="NZ_LMTR01000072.1"/>
</dbReference>
<feature type="compositionally biased region" description="Basic and acidic residues" evidence="1">
    <location>
        <begin position="46"/>
        <end position="61"/>
    </location>
</feature>
<dbReference type="PATRIC" id="fig|121290.4.peg.993"/>
<dbReference type="AlphaFoldDB" id="A0A109BEL3"/>
<gene>
    <name evidence="2" type="ORF">APY04_2323</name>
</gene>
<reference evidence="2 3" key="1">
    <citation type="submission" date="2015-10" db="EMBL/GenBank/DDBJ databases">
        <title>Transcriptomic analysis of a linuron degrading triple-species bacterial consortium.</title>
        <authorList>
            <person name="Albers P."/>
        </authorList>
    </citation>
    <scope>NUCLEOTIDE SEQUENCE [LARGE SCALE GENOMIC DNA]</scope>
    <source>
        <strain evidence="2 3">WDL6</strain>
    </source>
</reference>
<accession>A0A109BEL3</accession>
<feature type="region of interest" description="Disordered" evidence="1">
    <location>
        <begin position="37"/>
        <end position="74"/>
    </location>
</feature>
<dbReference type="Proteomes" id="UP000059074">
    <property type="component" value="Unassembled WGS sequence"/>
</dbReference>
<organism evidence="2 3">
    <name type="scientific">Hyphomicrobium sulfonivorans</name>
    <dbReference type="NCBI Taxonomy" id="121290"/>
    <lineage>
        <taxon>Bacteria</taxon>
        <taxon>Pseudomonadati</taxon>
        <taxon>Pseudomonadota</taxon>
        <taxon>Alphaproteobacteria</taxon>
        <taxon>Hyphomicrobiales</taxon>
        <taxon>Hyphomicrobiaceae</taxon>
        <taxon>Hyphomicrobium</taxon>
    </lineage>
</organism>
<evidence type="ECO:0000313" key="2">
    <source>
        <dbReference type="EMBL" id="KWT66692.1"/>
    </source>
</evidence>
<proteinExistence type="predicted"/>
<protein>
    <submittedName>
        <fullName evidence="2">Uncharacterized protein</fullName>
    </submittedName>
</protein>
<keyword evidence="3" id="KW-1185">Reference proteome</keyword>
<dbReference type="EMBL" id="LMTR01000072">
    <property type="protein sequence ID" value="KWT66692.1"/>
    <property type="molecule type" value="Genomic_DNA"/>
</dbReference>
<comment type="caution">
    <text evidence="2">The sequence shown here is derived from an EMBL/GenBank/DDBJ whole genome shotgun (WGS) entry which is preliminary data.</text>
</comment>
<evidence type="ECO:0000256" key="1">
    <source>
        <dbReference type="SAM" id="MobiDB-lite"/>
    </source>
</evidence>
<sequence>MDDSIKQVASALGRILAHEFYREAKELEAMQREVEALDAASTGQHDSPELKEATDHARGDIRSVQQRLAEPEVC</sequence>
<name>A0A109BEL3_HYPSL</name>
<evidence type="ECO:0000313" key="3">
    <source>
        <dbReference type="Proteomes" id="UP000059074"/>
    </source>
</evidence>